<reference evidence="7 8" key="1">
    <citation type="submission" date="2021-03" db="EMBL/GenBank/DDBJ databases">
        <title>Antimicrobial resistance genes in bacteria isolated from Japanese honey, and their potential for conferring macrolide and lincosamide resistance in the American foulbrood pathogen Paenibacillus larvae.</title>
        <authorList>
            <person name="Okamoto M."/>
            <person name="Kumagai M."/>
            <person name="Kanamori H."/>
            <person name="Takamatsu D."/>
        </authorList>
    </citation>
    <scope>NUCLEOTIDE SEQUENCE [LARGE SCALE GENOMIC DNA]</scope>
    <source>
        <strain evidence="7 8">J6TS1</strain>
    </source>
</reference>
<dbReference type="SUPFAM" id="SSF88659">
    <property type="entry name" value="Sigma3 and sigma4 domains of RNA polymerase sigma factors"/>
    <property type="match status" value="1"/>
</dbReference>
<dbReference type="Pfam" id="PF08281">
    <property type="entry name" value="Sigma70_r4_2"/>
    <property type="match status" value="1"/>
</dbReference>
<comment type="caution">
    <text evidence="7">The sequence shown here is derived from an EMBL/GenBank/DDBJ whole genome shotgun (WGS) entry which is preliminary data.</text>
</comment>
<dbReference type="InterPro" id="IPR013249">
    <property type="entry name" value="RNA_pol_sigma70_r4_t2"/>
</dbReference>
<keyword evidence="3" id="KW-0731">Sigma factor</keyword>
<evidence type="ECO:0000256" key="4">
    <source>
        <dbReference type="ARBA" id="ARBA00023163"/>
    </source>
</evidence>
<dbReference type="Gene3D" id="1.10.1740.10">
    <property type="match status" value="1"/>
</dbReference>
<dbReference type="Pfam" id="PF04542">
    <property type="entry name" value="Sigma70_r2"/>
    <property type="match status" value="1"/>
</dbReference>
<keyword evidence="7" id="KW-0240">DNA-directed RNA polymerase</keyword>
<accession>A0ABQ4KV13</accession>
<dbReference type="PANTHER" id="PTHR43133:SF60">
    <property type="entry name" value="RNA POLYMERASE SIGMA FACTOR SIGV"/>
    <property type="match status" value="1"/>
</dbReference>
<keyword evidence="8" id="KW-1185">Reference proteome</keyword>
<dbReference type="InterPro" id="IPR007627">
    <property type="entry name" value="RNA_pol_sigma70_r2"/>
</dbReference>
<organism evidence="7 8">
    <name type="scientific">Siminovitchia terrae</name>
    <name type="common">Bacillus terrae</name>
    <dbReference type="NCBI Taxonomy" id="1914933"/>
    <lineage>
        <taxon>Bacteria</taxon>
        <taxon>Bacillati</taxon>
        <taxon>Bacillota</taxon>
        <taxon>Bacilli</taxon>
        <taxon>Bacillales</taxon>
        <taxon>Bacillaceae</taxon>
        <taxon>Siminovitchia</taxon>
    </lineage>
</organism>
<feature type="domain" description="RNA polymerase sigma-70 region 2" evidence="5">
    <location>
        <begin position="2"/>
        <end position="57"/>
    </location>
</feature>
<dbReference type="NCBIfam" id="TIGR02937">
    <property type="entry name" value="sigma70-ECF"/>
    <property type="match status" value="1"/>
</dbReference>
<evidence type="ECO:0000256" key="2">
    <source>
        <dbReference type="ARBA" id="ARBA00023015"/>
    </source>
</evidence>
<dbReference type="Gene3D" id="1.10.10.10">
    <property type="entry name" value="Winged helix-like DNA-binding domain superfamily/Winged helix DNA-binding domain"/>
    <property type="match status" value="1"/>
</dbReference>
<comment type="similarity">
    <text evidence="1">Belongs to the sigma-70 factor family. ECF subfamily.</text>
</comment>
<dbReference type="Proteomes" id="UP000680670">
    <property type="component" value="Unassembled WGS sequence"/>
</dbReference>
<evidence type="ECO:0000256" key="1">
    <source>
        <dbReference type="ARBA" id="ARBA00010641"/>
    </source>
</evidence>
<gene>
    <name evidence="7" type="primary">csfV</name>
    <name evidence="7" type="ORF">J6TS1_17530</name>
</gene>
<dbReference type="PANTHER" id="PTHR43133">
    <property type="entry name" value="RNA POLYMERASE ECF-TYPE SIGMA FACTO"/>
    <property type="match status" value="1"/>
</dbReference>
<name>A0ABQ4KV13_SIMTE</name>
<keyword evidence="2" id="KW-0805">Transcription regulation</keyword>
<dbReference type="SUPFAM" id="SSF88946">
    <property type="entry name" value="Sigma2 domain of RNA polymerase sigma factors"/>
    <property type="match status" value="1"/>
</dbReference>
<dbReference type="InterPro" id="IPR039425">
    <property type="entry name" value="RNA_pol_sigma-70-like"/>
</dbReference>
<dbReference type="CDD" id="cd06171">
    <property type="entry name" value="Sigma70_r4"/>
    <property type="match status" value="1"/>
</dbReference>
<dbReference type="GO" id="GO:0000428">
    <property type="term" value="C:DNA-directed RNA polymerase complex"/>
    <property type="evidence" value="ECO:0007669"/>
    <property type="project" value="UniProtKB-KW"/>
</dbReference>
<evidence type="ECO:0000259" key="6">
    <source>
        <dbReference type="Pfam" id="PF08281"/>
    </source>
</evidence>
<evidence type="ECO:0000256" key="3">
    <source>
        <dbReference type="ARBA" id="ARBA00023082"/>
    </source>
</evidence>
<dbReference type="EMBL" id="BORJ01000004">
    <property type="protein sequence ID" value="GIN95883.1"/>
    <property type="molecule type" value="Genomic_DNA"/>
</dbReference>
<evidence type="ECO:0000259" key="5">
    <source>
        <dbReference type="Pfam" id="PF04542"/>
    </source>
</evidence>
<proteinExistence type="inferred from homology"/>
<keyword evidence="4" id="KW-0804">Transcription</keyword>
<dbReference type="InterPro" id="IPR036388">
    <property type="entry name" value="WH-like_DNA-bd_sf"/>
</dbReference>
<dbReference type="InterPro" id="IPR014284">
    <property type="entry name" value="RNA_pol_sigma-70_dom"/>
</dbReference>
<dbReference type="InterPro" id="IPR013324">
    <property type="entry name" value="RNA_pol_sigma_r3/r4-like"/>
</dbReference>
<evidence type="ECO:0000313" key="8">
    <source>
        <dbReference type="Proteomes" id="UP000680670"/>
    </source>
</evidence>
<evidence type="ECO:0000313" key="7">
    <source>
        <dbReference type="EMBL" id="GIN95883.1"/>
    </source>
</evidence>
<dbReference type="InterPro" id="IPR013325">
    <property type="entry name" value="RNA_pol_sigma_r2"/>
</dbReference>
<feature type="domain" description="RNA polymerase sigma factor 70 region 4 type 2" evidence="6">
    <location>
        <begin position="83"/>
        <end position="133"/>
    </location>
</feature>
<protein>
    <submittedName>
        <fullName evidence="7">DNA-directed RNA polymerase sigma-70 factor</fullName>
    </submittedName>
</protein>
<sequence length="146" mass="17196">MAYAYVKNSNDALDVVQEVAYRSLKKIDTLKETKYFKTWLLKITINCSLDWLRKKNKVAIQNIDLENYQNSSVKHVDLPLKISLEDILNRLETTEKTVILLKYYQEYTFQEISLMMSLPLSTVKSITYRALRKFEKNIKKEDVYGG</sequence>